<dbReference type="SUPFAM" id="SSF55785">
    <property type="entry name" value="PYP-like sensor domain (PAS domain)"/>
    <property type="match status" value="1"/>
</dbReference>
<dbReference type="PANTHER" id="PTHR43047">
    <property type="entry name" value="TWO-COMPONENT HISTIDINE PROTEIN KINASE"/>
    <property type="match status" value="1"/>
</dbReference>
<dbReference type="InterPro" id="IPR000014">
    <property type="entry name" value="PAS"/>
</dbReference>
<dbReference type="SUPFAM" id="SSF47384">
    <property type="entry name" value="Homodimeric domain of signal transducing histidine kinase"/>
    <property type="match status" value="1"/>
</dbReference>
<comment type="catalytic activity">
    <reaction evidence="1">
        <text>ATP + protein L-histidine = ADP + protein N-phospho-L-histidine.</text>
        <dbReference type="EC" id="2.7.13.3"/>
    </reaction>
</comment>
<proteinExistence type="predicted"/>
<keyword evidence="3" id="KW-0597">Phosphoprotein</keyword>
<dbReference type="RefSeq" id="WP_109792773.1">
    <property type="nucleotide sequence ID" value="NZ_PHIG01000006.1"/>
</dbReference>
<evidence type="ECO:0000256" key="4">
    <source>
        <dbReference type="ARBA" id="ARBA00022679"/>
    </source>
</evidence>
<dbReference type="SMART" id="SM00091">
    <property type="entry name" value="PAS"/>
    <property type="match status" value="1"/>
</dbReference>
<dbReference type="Pfam" id="PF02518">
    <property type="entry name" value="HATPase_c"/>
    <property type="match status" value="1"/>
</dbReference>
<feature type="coiled-coil region" evidence="6">
    <location>
        <begin position="144"/>
        <end position="174"/>
    </location>
</feature>
<dbReference type="InterPro" id="IPR035965">
    <property type="entry name" value="PAS-like_dom_sf"/>
</dbReference>
<protein>
    <recommendedName>
        <fullName evidence="2">histidine kinase</fullName>
        <ecNumber evidence="2">2.7.13.3</ecNumber>
    </recommendedName>
</protein>
<reference evidence="9 10" key="1">
    <citation type="submission" date="2017-11" db="EMBL/GenBank/DDBJ databases">
        <title>Draft genome sequence of Rhizobiales bacterium SY3-13.</title>
        <authorList>
            <person name="Sun C."/>
        </authorList>
    </citation>
    <scope>NUCLEOTIDE SEQUENCE [LARGE SCALE GENOMIC DNA]</scope>
    <source>
        <strain evidence="9 10">SY3-13</strain>
    </source>
</reference>
<dbReference type="InterPro" id="IPR036097">
    <property type="entry name" value="HisK_dim/P_sf"/>
</dbReference>
<dbReference type="GO" id="GO:0000155">
    <property type="term" value="F:phosphorelay sensor kinase activity"/>
    <property type="evidence" value="ECO:0007669"/>
    <property type="project" value="InterPro"/>
</dbReference>
<dbReference type="InterPro" id="IPR036890">
    <property type="entry name" value="HATPase_C_sf"/>
</dbReference>
<dbReference type="CDD" id="cd00082">
    <property type="entry name" value="HisKA"/>
    <property type="match status" value="1"/>
</dbReference>
<dbReference type="PROSITE" id="PS50109">
    <property type="entry name" value="HIS_KIN"/>
    <property type="match status" value="1"/>
</dbReference>
<dbReference type="PANTHER" id="PTHR43047:SF64">
    <property type="entry name" value="HISTIDINE KINASE CONTAINING CHEY-HOMOLOGOUS RECEIVER DOMAIN AND PAS DOMAIN-RELATED"/>
    <property type="match status" value="1"/>
</dbReference>
<keyword evidence="6" id="KW-0175">Coiled coil</keyword>
<dbReference type="NCBIfam" id="TIGR00229">
    <property type="entry name" value="sensory_box"/>
    <property type="match status" value="1"/>
</dbReference>
<dbReference type="EC" id="2.7.13.3" evidence="2"/>
<sequence>MTADSGLVERLRRERDELARELERARAGATFAEAVENSSEAIVVYDADGLLVACNQNFRDLYGYTAEEAKPGVHFAELGRIDVERGNVVVGDEFGGGEAYLQRKAEYRARLQGSFIVRLKDGRWIKTTDRPMRRGGFVSVQVDVTDIKNNEEELRLAKEQAEEANRLKSEFLANISHDLRTPLNSIIGFSDMILSEAWGPVGHEKYREYIDAIKYSGELLLGLVGDILDTARLESGRYRLDETEVDLPALSRALAATFEPVVASKDLDLAVEAAPGFPATARADERVVAQVVNNLVANACKHTGPRGRVRVQWSLRPGGRVRLTVRDNGPGMPPALVAKVGEPFLQPGAYVAQDGPRGTGLGLFICKRFAEIMGGVMEICSSPGAGTAVSVEWPLSETAERRAKSG</sequence>
<dbReference type="SUPFAM" id="SSF55874">
    <property type="entry name" value="ATPase domain of HSP90 chaperone/DNA topoisomerase II/histidine kinase"/>
    <property type="match status" value="1"/>
</dbReference>
<evidence type="ECO:0000313" key="9">
    <source>
        <dbReference type="EMBL" id="PJK31305.1"/>
    </source>
</evidence>
<keyword evidence="5" id="KW-0418">Kinase</keyword>
<dbReference type="SMART" id="SM00387">
    <property type="entry name" value="HATPase_c"/>
    <property type="match status" value="1"/>
</dbReference>
<dbReference type="Gene3D" id="3.30.450.20">
    <property type="entry name" value="PAS domain"/>
    <property type="match status" value="1"/>
</dbReference>
<evidence type="ECO:0000256" key="1">
    <source>
        <dbReference type="ARBA" id="ARBA00000085"/>
    </source>
</evidence>
<dbReference type="InterPro" id="IPR003594">
    <property type="entry name" value="HATPase_dom"/>
</dbReference>
<feature type="domain" description="PAS" evidence="8">
    <location>
        <begin position="27"/>
        <end position="68"/>
    </location>
</feature>
<dbReference type="OrthoDB" id="9795133at2"/>
<evidence type="ECO:0000256" key="2">
    <source>
        <dbReference type="ARBA" id="ARBA00012438"/>
    </source>
</evidence>
<dbReference type="Pfam" id="PF00512">
    <property type="entry name" value="HisKA"/>
    <property type="match status" value="1"/>
</dbReference>
<dbReference type="Gene3D" id="1.10.287.130">
    <property type="match status" value="1"/>
</dbReference>
<keyword evidence="10" id="KW-1185">Reference proteome</keyword>
<keyword evidence="4" id="KW-0808">Transferase</keyword>
<evidence type="ECO:0000259" key="7">
    <source>
        <dbReference type="PROSITE" id="PS50109"/>
    </source>
</evidence>
<comment type="caution">
    <text evidence="9">The sequence shown here is derived from an EMBL/GenBank/DDBJ whole genome shotgun (WGS) entry which is preliminary data.</text>
</comment>
<evidence type="ECO:0000256" key="6">
    <source>
        <dbReference type="SAM" id="Coils"/>
    </source>
</evidence>
<evidence type="ECO:0000256" key="5">
    <source>
        <dbReference type="ARBA" id="ARBA00022777"/>
    </source>
</evidence>
<dbReference type="Pfam" id="PF12860">
    <property type="entry name" value="PAS_7"/>
    <property type="match status" value="1"/>
</dbReference>
<dbReference type="CDD" id="cd00130">
    <property type="entry name" value="PAS"/>
    <property type="match status" value="1"/>
</dbReference>
<dbReference type="InterPro" id="IPR005467">
    <property type="entry name" value="His_kinase_dom"/>
</dbReference>
<evidence type="ECO:0000256" key="3">
    <source>
        <dbReference type="ARBA" id="ARBA00022553"/>
    </source>
</evidence>
<name>A0A2M9G6F6_9PROT</name>
<organism evidence="9 10">
    <name type="scientific">Minwuia thermotolerans</name>
    <dbReference type="NCBI Taxonomy" id="2056226"/>
    <lineage>
        <taxon>Bacteria</taxon>
        <taxon>Pseudomonadati</taxon>
        <taxon>Pseudomonadota</taxon>
        <taxon>Alphaproteobacteria</taxon>
        <taxon>Minwuiales</taxon>
        <taxon>Minwuiaceae</taxon>
        <taxon>Minwuia</taxon>
    </lineage>
</organism>
<dbReference type="AlphaFoldDB" id="A0A2M9G6F6"/>
<dbReference type="SMART" id="SM00388">
    <property type="entry name" value="HisKA"/>
    <property type="match status" value="1"/>
</dbReference>
<dbReference type="PRINTS" id="PR00344">
    <property type="entry name" value="BCTRLSENSOR"/>
</dbReference>
<evidence type="ECO:0000259" key="8">
    <source>
        <dbReference type="PROSITE" id="PS50112"/>
    </source>
</evidence>
<dbReference type="Gene3D" id="3.30.565.10">
    <property type="entry name" value="Histidine kinase-like ATPase, C-terminal domain"/>
    <property type="match status" value="1"/>
</dbReference>
<dbReference type="EMBL" id="PHIG01000006">
    <property type="protein sequence ID" value="PJK31305.1"/>
    <property type="molecule type" value="Genomic_DNA"/>
</dbReference>
<dbReference type="PROSITE" id="PS50112">
    <property type="entry name" value="PAS"/>
    <property type="match status" value="1"/>
</dbReference>
<dbReference type="Proteomes" id="UP000229498">
    <property type="component" value="Unassembled WGS sequence"/>
</dbReference>
<accession>A0A2M9G6F6</accession>
<dbReference type="InterPro" id="IPR004358">
    <property type="entry name" value="Sig_transdc_His_kin-like_C"/>
</dbReference>
<gene>
    <name evidence="9" type="ORF">CVT23_02270</name>
</gene>
<dbReference type="InterPro" id="IPR003661">
    <property type="entry name" value="HisK_dim/P_dom"/>
</dbReference>
<feature type="domain" description="Histidine kinase" evidence="7">
    <location>
        <begin position="174"/>
        <end position="397"/>
    </location>
</feature>
<evidence type="ECO:0000313" key="10">
    <source>
        <dbReference type="Proteomes" id="UP000229498"/>
    </source>
</evidence>
<dbReference type="CDD" id="cd00075">
    <property type="entry name" value="HATPase"/>
    <property type="match status" value="1"/>
</dbReference>